<dbReference type="GO" id="GO:0046872">
    <property type="term" value="F:metal ion binding"/>
    <property type="evidence" value="ECO:0007669"/>
    <property type="project" value="UniProtKB-KW"/>
</dbReference>
<dbReference type="Pfam" id="PF04324">
    <property type="entry name" value="Fer2_BFD"/>
    <property type="match status" value="1"/>
</dbReference>
<keyword evidence="5" id="KW-0408">Iron</keyword>
<dbReference type="PANTHER" id="PTHR37424">
    <property type="entry name" value="BACTERIOFERRITIN-ASSOCIATED FERREDOXIN"/>
    <property type="match status" value="1"/>
</dbReference>
<dbReference type="PANTHER" id="PTHR37424:SF1">
    <property type="entry name" value="BACTERIOFERRITIN-ASSOCIATED FERREDOXIN"/>
    <property type="match status" value="1"/>
</dbReference>
<dbReference type="EMBL" id="QGLT01000002">
    <property type="protein sequence ID" value="PXZ00616.1"/>
    <property type="molecule type" value="Genomic_DNA"/>
</dbReference>
<accession>A0A318NCG4</accession>
<dbReference type="InterPro" id="IPR007419">
    <property type="entry name" value="BFD-like_2Fe2S-bd_dom"/>
</dbReference>
<keyword evidence="1" id="KW-0813">Transport</keyword>
<evidence type="ECO:0000313" key="11">
    <source>
        <dbReference type="Proteomes" id="UP000247565"/>
    </source>
</evidence>
<dbReference type="InterPro" id="IPR041854">
    <property type="entry name" value="BFD-like_2Fe2S-bd_dom_sf"/>
</dbReference>
<evidence type="ECO:0000259" key="9">
    <source>
        <dbReference type="Pfam" id="PF04324"/>
    </source>
</evidence>
<keyword evidence="2" id="KW-0001">2Fe-2S</keyword>
<keyword evidence="6" id="KW-0411">Iron-sulfur</keyword>
<comment type="similarity">
    <text evidence="8">Belongs to the Bfd family.</text>
</comment>
<evidence type="ECO:0000256" key="4">
    <source>
        <dbReference type="ARBA" id="ARBA00022982"/>
    </source>
</evidence>
<organism evidence="10 11">
    <name type="scientific">Commensalibacter melissae</name>
    <dbReference type="NCBI Taxonomy" id="2070537"/>
    <lineage>
        <taxon>Bacteria</taxon>
        <taxon>Pseudomonadati</taxon>
        <taxon>Pseudomonadota</taxon>
        <taxon>Alphaproteobacteria</taxon>
        <taxon>Acetobacterales</taxon>
        <taxon>Acetobacteraceae</taxon>
    </lineage>
</organism>
<keyword evidence="3" id="KW-0479">Metal-binding</keyword>
<evidence type="ECO:0000256" key="2">
    <source>
        <dbReference type="ARBA" id="ARBA00022714"/>
    </source>
</evidence>
<proteinExistence type="inferred from homology"/>
<dbReference type="AlphaFoldDB" id="A0A318NCG4"/>
<keyword evidence="4" id="KW-0249">Electron transport</keyword>
<evidence type="ECO:0000256" key="6">
    <source>
        <dbReference type="ARBA" id="ARBA00023014"/>
    </source>
</evidence>
<name>A0A318NCG4_9PROT</name>
<dbReference type="OrthoDB" id="7428628at2"/>
<dbReference type="RefSeq" id="WP_110438758.1">
    <property type="nucleotide sequence ID" value="NZ_CP033087.1"/>
</dbReference>
<gene>
    <name evidence="10" type="ORF">DK869_04220</name>
</gene>
<sequence length="59" mass="6572">MYICSCRALTDKDIGNAIKDGADCPSKIYKSCGSKPDCGRCIQRILIMLKEHRQNAIQP</sequence>
<evidence type="ECO:0000313" key="10">
    <source>
        <dbReference type="EMBL" id="PXZ00616.1"/>
    </source>
</evidence>
<dbReference type="InterPro" id="IPR052371">
    <property type="entry name" value="BFD-associated_ferredoxin"/>
</dbReference>
<protein>
    <recommendedName>
        <fullName evidence="7">Bacterioferritin-associated ferredoxin</fullName>
    </recommendedName>
</protein>
<dbReference type="Gene3D" id="1.10.10.1100">
    <property type="entry name" value="BFD-like [2Fe-2S]-binding domain"/>
    <property type="match status" value="1"/>
</dbReference>
<evidence type="ECO:0000256" key="5">
    <source>
        <dbReference type="ARBA" id="ARBA00023004"/>
    </source>
</evidence>
<dbReference type="GO" id="GO:0051537">
    <property type="term" value="F:2 iron, 2 sulfur cluster binding"/>
    <property type="evidence" value="ECO:0007669"/>
    <property type="project" value="UniProtKB-KW"/>
</dbReference>
<feature type="domain" description="BFD-like [2Fe-2S]-binding" evidence="9">
    <location>
        <begin position="2"/>
        <end position="51"/>
    </location>
</feature>
<evidence type="ECO:0000256" key="1">
    <source>
        <dbReference type="ARBA" id="ARBA00022448"/>
    </source>
</evidence>
<dbReference type="Proteomes" id="UP000247565">
    <property type="component" value="Unassembled WGS sequence"/>
</dbReference>
<dbReference type="GeneID" id="83702583"/>
<reference evidence="10 11" key="1">
    <citation type="submission" date="2018-05" db="EMBL/GenBank/DDBJ databases">
        <title>Reference genomes for bee gut microbiota database.</title>
        <authorList>
            <person name="Ellegaard K.M."/>
        </authorList>
    </citation>
    <scope>NUCLEOTIDE SEQUENCE [LARGE SCALE GENOMIC DNA]</scope>
    <source>
        <strain evidence="10 11">ESL0284</strain>
    </source>
</reference>
<comment type="caution">
    <text evidence="10">The sequence shown here is derived from an EMBL/GenBank/DDBJ whole genome shotgun (WGS) entry which is preliminary data.</text>
</comment>
<evidence type="ECO:0000256" key="8">
    <source>
        <dbReference type="ARBA" id="ARBA00046332"/>
    </source>
</evidence>
<evidence type="ECO:0000256" key="7">
    <source>
        <dbReference type="ARBA" id="ARBA00039386"/>
    </source>
</evidence>
<evidence type="ECO:0000256" key="3">
    <source>
        <dbReference type="ARBA" id="ARBA00022723"/>
    </source>
</evidence>
<keyword evidence="11" id="KW-1185">Reference proteome</keyword>